<evidence type="ECO:0000313" key="2">
    <source>
        <dbReference type="Proteomes" id="UP000051906"/>
    </source>
</evidence>
<sequence length="260" mass="30124">MTTDGRYFYVIYCPTSWKNRGRVVRYDKQKLDKMGATPIEVQTAYTQTNERELAIRKAVKVGPAFTTGHGQSLAYDWKHKRLYMWIDKESAPRVPMNQYGYIAQISGKSLAPIHKIRFKLKSGHVSKPGGHVLTFDRYGNAFFWTKPTVHTALIYKGTISRKKVHFRMTNQLLKQNPGTRLQSMAYNPHNRRLYLVADDSIASFPAKSLVGKGSLKNKQFKWTEFSPKREFEGLTFTKDGTPYLLTNHHPELFVGDRNWW</sequence>
<protein>
    <recommendedName>
        <fullName evidence="3">Extracellular protein</fullName>
    </recommendedName>
</protein>
<dbReference type="Proteomes" id="UP000051906">
    <property type="component" value="Unassembled WGS sequence"/>
</dbReference>
<dbReference type="InterPro" id="IPR011048">
    <property type="entry name" value="Haem_d1_sf"/>
</dbReference>
<dbReference type="EMBL" id="JQCA01000053">
    <property type="protein sequence ID" value="KRO03827.1"/>
    <property type="molecule type" value="Genomic_DNA"/>
</dbReference>
<organism evidence="1 2">
    <name type="scientific">Levilactobacillus paucivorans</name>
    <dbReference type="NCBI Taxonomy" id="616990"/>
    <lineage>
        <taxon>Bacteria</taxon>
        <taxon>Bacillati</taxon>
        <taxon>Bacillota</taxon>
        <taxon>Bacilli</taxon>
        <taxon>Lactobacillales</taxon>
        <taxon>Lactobacillaceae</taxon>
        <taxon>Levilactobacillus</taxon>
    </lineage>
</organism>
<dbReference type="STRING" id="616990.IV54_GL001991"/>
<evidence type="ECO:0000313" key="1">
    <source>
        <dbReference type="EMBL" id="KRO03827.1"/>
    </source>
</evidence>
<dbReference type="PATRIC" id="fig|616990.3.peg.2104"/>
<reference evidence="1 2" key="1">
    <citation type="journal article" date="2015" name="Genome Announc.">
        <title>Expanding the biotechnology potential of lactobacilli through comparative genomics of 213 strains and associated genera.</title>
        <authorList>
            <person name="Sun Z."/>
            <person name="Harris H.M."/>
            <person name="McCann A."/>
            <person name="Guo C."/>
            <person name="Argimon S."/>
            <person name="Zhang W."/>
            <person name="Yang X."/>
            <person name="Jeffery I.B."/>
            <person name="Cooney J.C."/>
            <person name="Kagawa T.F."/>
            <person name="Liu W."/>
            <person name="Song Y."/>
            <person name="Salvetti E."/>
            <person name="Wrobel A."/>
            <person name="Rasinkangas P."/>
            <person name="Parkhill J."/>
            <person name="Rea M.C."/>
            <person name="O'Sullivan O."/>
            <person name="Ritari J."/>
            <person name="Douillard F.P."/>
            <person name="Paul Ross R."/>
            <person name="Yang R."/>
            <person name="Briner A.E."/>
            <person name="Felis G.E."/>
            <person name="de Vos W.M."/>
            <person name="Barrangou R."/>
            <person name="Klaenhammer T.R."/>
            <person name="Caufield P.W."/>
            <person name="Cui Y."/>
            <person name="Zhang H."/>
            <person name="O'Toole P.W."/>
        </authorList>
    </citation>
    <scope>NUCLEOTIDE SEQUENCE [LARGE SCALE GENOMIC DNA]</scope>
    <source>
        <strain evidence="1 2">DSM 22467</strain>
    </source>
</reference>
<proteinExistence type="predicted"/>
<dbReference type="AlphaFoldDB" id="A0A0R2LYS5"/>
<dbReference type="SUPFAM" id="SSF51004">
    <property type="entry name" value="C-terminal (heme d1) domain of cytochrome cd1-nitrite reductase"/>
    <property type="match status" value="1"/>
</dbReference>
<name>A0A0R2LYS5_9LACO</name>
<dbReference type="RefSeq" id="WP_237756677.1">
    <property type="nucleotide sequence ID" value="NZ_JQCA01000053.1"/>
</dbReference>
<gene>
    <name evidence="1" type="ORF">IV54_GL001991</name>
</gene>
<comment type="caution">
    <text evidence="1">The sequence shown here is derived from an EMBL/GenBank/DDBJ whole genome shotgun (WGS) entry which is preliminary data.</text>
</comment>
<evidence type="ECO:0008006" key="3">
    <source>
        <dbReference type="Google" id="ProtNLM"/>
    </source>
</evidence>
<keyword evidence="2" id="KW-1185">Reference proteome</keyword>
<accession>A0A0R2LYS5</accession>